<comment type="caution">
    <text evidence="1">The sequence shown here is derived from an EMBL/GenBank/DDBJ whole genome shotgun (WGS) entry which is preliminary data.</text>
</comment>
<gene>
    <name evidence="1" type="ORF">CRG98_035800</name>
</gene>
<dbReference type="EMBL" id="PGOL01002976">
    <property type="protein sequence ID" value="PKI43789.1"/>
    <property type="molecule type" value="Genomic_DNA"/>
</dbReference>
<dbReference type="AlphaFoldDB" id="A0A2I0IIF4"/>
<proteinExistence type="predicted"/>
<evidence type="ECO:0000313" key="2">
    <source>
        <dbReference type="Proteomes" id="UP000233551"/>
    </source>
</evidence>
<accession>A0A2I0IIF4</accession>
<dbReference type="Proteomes" id="UP000233551">
    <property type="component" value="Unassembled WGS sequence"/>
</dbReference>
<protein>
    <submittedName>
        <fullName evidence="1">Uncharacterized protein</fullName>
    </submittedName>
</protein>
<keyword evidence="2" id="KW-1185">Reference proteome</keyword>
<organism evidence="1 2">
    <name type="scientific">Punica granatum</name>
    <name type="common">Pomegranate</name>
    <dbReference type="NCBI Taxonomy" id="22663"/>
    <lineage>
        <taxon>Eukaryota</taxon>
        <taxon>Viridiplantae</taxon>
        <taxon>Streptophyta</taxon>
        <taxon>Embryophyta</taxon>
        <taxon>Tracheophyta</taxon>
        <taxon>Spermatophyta</taxon>
        <taxon>Magnoliopsida</taxon>
        <taxon>eudicotyledons</taxon>
        <taxon>Gunneridae</taxon>
        <taxon>Pentapetalae</taxon>
        <taxon>rosids</taxon>
        <taxon>malvids</taxon>
        <taxon>Myrtales</taxon>
        <taxon>Lythraceae</taxon>
        <taxon>Punica</taxon>
    </lineage>
</organism>
<reference evidence="1 2" key="1">
    <citation type="submission" date="2017-11" db="EMBL/GenBank/DDBJ databases">
        <title>De-novo sequencing of pomegranate (Punica granatum L.) genome.</title>
        <authorList>
            <person name="Akparov Z."/>
            <person name="Amiraslanov A."/>
            <person name="Hajiyeva S."/>
            <person name="Abbasov M."/>
            <person name="Kaur K."/>
            <person name="Hamwieh A."/>
            <person name="Solovyev V."/>
            <person name="Salamov A."/>
            <person name="Braich B."/>
            <person name="Kosarev P."/>
            <person name="Mahmoud A."/>
            <person name="Hajiyev E."/>
            <person name="Babayeva S."/>
            <person name="Izzatullayeva V."/>
            <person name="Mammadov A."/>
            <person name="Mammadov A."/>
            <person name="Sharifova S."/>
            <person name="Ojaghi J."/>
            <person name="Eynullazada K."/>
            <person name="Bayramov B."/>
            <person name="Abdulazimova A."/>
            <person name="Shahmuradov I."/>
        </authorList>
    </citation>
    <scope>NUCLEOTIDE SEQUENCE [LARGE SCALE GENOMIC DNA]</scope>
    <source>
        <strain evidence="2">cv. AG2017</strain>
        <tissue evidence="1">Leaf</tissue>
    </source>
</reference>
<sequence>MAIERSSNKKKIDSEGGVKIADSSTEVACILRGYRRPRWRGRSCRLAALTLELTGDSELEFPFDLRVIGDPNPSIEVASVLRGYCKPQWWGWGRRLAAPAHEWIENSDSVPPVDSGG</sequence>
<evidence type="ECO:0000313" key="1">
    <source>
        <dbReference type="EMBL" id="PKI43789.1"/>
    </source>
</evidence>
<name>A0A2I0IIF4_PUNGR</name>